<dbReference type="EMBL" id="QMFB01000008">
    <property type="protein sequence ID" value="RAV20422.1"/>
    <property type="molecule type" value="Genomic_DNA"/>
</dbReference>
<evidence type="ECO:0000313" key="2">
    <source>
        <dbReference type="Proteomes" id="UP000250369"/>
    </source>
</evidence>
<accession>A0A329MLC5</accession>
<organism evidence="1 2">
    <name type="scientific">Paenibacillus contaminans</name>
    <dbReference type="NCBI Taxonomy" id="450362"/>
    <lineage>
        <taxon>Bacteria</taxon>
        <taxon>Bacillati</taxon>
        <taxon>Bacillota</taxon>
        <taxon>Bacilli</taxon>
        <taxon>Bacillales</taxon>
        <taxon>Paenibacillaceae</taxon>
        <taxon>Paenibacillus</taxon>
    </lineage>
</organism>
<sequence>MWFRALKLWSIGRNRPQSAAIPDTLSISVTIILMGIKFEMTIATPKTPQLGSGPAYGVMLAGLKLTRSPLLSLHGE</sequence>
<reference evidence="1 2" key="1">
    <citation type="journal article" date="2009" name="Int. J. Syst. Evol. Microbiol.">
        <title>Paenibacillus contaminans sp. nov., isolated from a contaminated laboratory plate.</title>
        <authorList>
            <person name="Chou J.H."/>
            <person name="Lee J.H."/>
            <person name="Lin M.C."/>
            <person name="Chang P.S."/>
            <person name="Arun A.B."/>
            <person name="Young C.C."/>
            <person name="Chen W.M."/>
        </authorList>
    </citation>
    <scope>NUCLEOTIDE SEQUENCE [LARGE SCALE GENOMIC DNA]</scope>
    <source>
        <strain evidence="1 2">CKOBP-6</strain>
    </source>
</reference>
<name>A0A329MLC5_9BACL</name>
<proteinExistence type="predicted"/>
<protein>
    <submittedName>
        <fullName evidence="1">Uncharacterized protein</fullName>
    </submittedName>
</protein>
<dbReference type="Proteomes" id="UP000250369">
    <property type="component" value="Unassembled WGS sequence"/>
</dbReference>
<evidence type="ECO:0000313" key="1">
    <source>
        <dbReference type="EMBL" id="RAV20422.1"/>
    </source>
</evidence>
<comment type="caution">
    <text evidence="1">The sequence shown here is derived from an EMBL/GenBank/DDBJ whole genome shotgun (WGS) entry which is preliminary data.</text>
</comment>
<keyword evidence="2" id="KW-1185">Reference proteome</keyword>
<gene>
    <name evidence="1" type="ORF">DQG23_15775</name>
</gene>
<dbReference type="AlphaFoldDB" id="A0A329MLC5"/>